<evidence type="ECO:0000313" key="2">
    <source>
        <dbReference type="EMBL" id="CAA9539907.1"/>
    </source>
</evidence>
<sequence length="131" mass="14177">ASQSRASHVAASDGLEMGAAHAGLDPAPGDGRRVVDGGGARLRLVARGRGDRRGGLQDLHRPCRQLVRRSRRRRAQLGLLHEDACRHPPPRDGHRRRLRDLREQILGDNDGFRVGAADRVAVVLHIGGAGM</sequence>
<feature type="non-terminal residue" evidence="2">
    <location>
        <position position="1"/>
    </location>
</feature>
<gene>
    <name evidence="2" type="ORF">AVDCRST_MAG23-1953</name>
</gene>
<feature type="region of interest" description="Disordered" evidence="1">
    <location>
        <begin position="1"/>
        <end position="34"/>
    </location>
</feature>
<proteinExistence type="predicted"/>
<dbReference type="AlphaFoldDB" id="A0A6J4U6P8"/>
<protein>
    <submittedName>
        <fullName evidence="2">Succinate dehydrogenase cytochrome b-556 subunit</fullName>
    </submittedName>
</protein>
<feature type="non-terminal residue" evidence="2">
    <location>
        <position position="131"/>
    </location>
</feature>
<organism evidence="2">
    <name type="scientific">uncultured Sphingosinicella sp</name>
    <dbReference type="NCBI Taxonomy" id="478748"/>
    <lineage>
        <taxon>Bacteria</taxon>
        <taxon>Pseudomonadati</taxon>
        <taxon>Pseudomonadota</taxon>
        <taxon>Alphaproteobacteria</taxon>
        <taxon>Sphingomonadales</taxon>
        <taxon>Sphingosinicellaceae</taxon>
        <taxon>Sphingosinicella</taxon>
        <taxon>environmental samples</taxon>
    </lineage>
</organism>
<accession>A0A6J4U6P8</accession>
<dbReference type="EMBL" id="CADCWD010000066">
    <property type="protein sequence ID" value="CAA9539907.1"/>
    <property type="molecule type" value="Genomic_DNA"/>
</dbReference>
<name>A0A6J4U6P8_9SPHN</name>
<reference evidence="2" key="1">
    <citation type="submission" date="2020-02" db="EMBL/GenBank/DDBJ databases">
        <authorList>
            <person name="Meier V. D."/>
        </authorList>
    </citation>
    <scope>NUCLEOTIDE SEQUENCE</scope>
    <source>
        <strain evidence="2">AVDCRST_MAG23</strain>
    </source>
</reference>
<evidence type="ECO:0000256" key="1">
    <source>
        <dbReference type="SAM" id="MobiDB-lite"/>
    </source>
</evidence>